<dbReference type="InterPro" id="IPR011051">
    <property type="entry name" value="RmlC_Cupin_sf"/>
</dbReference>
<comment type="caution">
    <text evidence="9">The sequence shown here is derived from an EMBL/GenBank/DDBJ whole genome shotgun (WGS) entry which is preliminary data.</text>
</comment>
<evidence type="ECO:0000313" key="10">
    <source>
        <dbReference type="Proteomes" id="UP000724686"/>
    </source>
</evidence>
<dbReference type="Pfam" id="PF00908">
    <property type="entry name" value="dTDP_sugar_isom"/>
    <property type="match status" value="1"/>
</dbReference>
<dbReference type="Proteomes" id="UP000724686">
    <property type="component" value="Unassembled WGS sequence"/>
</dbReference>
<evidence type="ECO:0000256" key="5">
    <source>
        <dbReference type="ARBA" id="ARBA00029758"/>
    </source>
</evidence>
<dbReference type="InterPro" id="IPR014710">
    <property type="entry name" value="RmlC-like_jellyroll"/>
</dbReference>
<gene>
    <name evidence="9" type="ORF">JWG45_09050</name>
</gene>
<evidence type="ECO:0000256" key="3">
    <source>
        <dbReference type="ARBA" id="ARBA00012098"/>
    </source>
</evidence>
<keyword evidence="10" id="KW-1185">Reference proteome</keyword>
<comment type="catalytic activity">
    <reaction evidence="1">
        <text>dTDP-4-dehydro-6-deoxy-alpha-D-glucose = dTDP-4-dehydro-beta-L-rhamnose</text>
        <dbReference type="Rhea" id="RHEA:16969"/>
        <dbReference type="ChEBI" id="CHEBI:57649"/>
        <dbReference type="ChEBI" id="CHEBI:62830"/>
        <dbReference type="EC" id="5.1.3.13"/>
    </reaction>
</comment>
<protein>
    <recommendedName>
        <fullName evidence="4">dTDP-4-dehydrorhamnose 3,5-epimerase</fullName>
        <ecNumber evidence="3">5.1.3.13</ecNumber>
    </recommendedName>
    <alternativeName>
        <fullName evidence="6">Thymidine diphospho-4-keto-rhamnose 3,5-epimerase</fullName>
    </alternativeName>
    <alternativeName>
        <fullName evidence="5">dTDP-4-keto-6-deoxyglucose 3,5-epimerase</fullName>
    </alternativeName>
    <alternativeName>
        <fullName evidence="7">dTDP-6-deoxy-D-xylo-4-hexulose 3,5-epimerase</fullName>
    </alternativeName>
</protein>
<accession>A0ABS2UCL7</accession>
<reference evidence="9 10" key="1">
    <citation type="submission" date="2021-02" db="EMBL/GenBank/DDBJ databases">
        <title>Leptospira ainlahdjerensis sp. nov., Leptospira ainazelensis sp. nov., Leptospira abararensis sp. nov. and Leptospira chreensis sp. nov., four new species isolated from water sources in Algeria.</title>
        <authorList>
            <person name="Amara Korba A."/>
            <person name="Kainiu M."/>
            <person name="Vincent A.T."/>
            <person name="Mariet J.-F."/>
            <person name="Veyrier F.J."/>
            <person name="Goarant C."/>
            <person name="Picardeau M."/>
        </authorList>
    </citation>
    <scope>NUCLEOTIDE SEQUENCE [LARGE SCALE GENOMIC DNA]</scope>
    <source>
        <strain evidence="9 10">201903070</strain>
    </source>
</reference>
<evidence type="ECO:0000256" key="6">
    <source>
        <dbReference type="ARBA" id="ARBA00031424"/>
    </source>
</evidence>
<sequence>MYNTIIEGVFTYPLREIPDPKGSVLHMQKVTDEEFTKFGELYFSEVTPGSIKAWKIHRKQTQNLAVPIGRILLVLFDARKDEQSFSRILEIELGRPDAYVRIRIPTGIYYGFKCLSENTALIANCVDTPHDPEDNEKLDSNTDQIPYKWK</sequence>
<proteinExistence type="predicted"/>
<feature type="region of interest" description="Disordered" evidence="8">
    <location>
        <begin position="131"/>
        <end position="150"/>
    </location>
</feature>
<dbReference type="InterPro" id="IPR000888">
    <property type="entry name" value="RmlC-like"/>
</dbReference>
<dbReference type="EC" id="5.1.3.13" evidence="3"/>
<evidence type="ECO:0000256" key="2">
    <source>
        <dbReference type="ARBA" id="ARBA00001997"/>
    </source>
</evidence>
<comment type="function">
    <text evidence="2">Catalyzes the epimerization of the C3' and C5'positions of dTDP-6-deoxy-D-xylo-4-hexulose, forming dTDP-6-deoxy-L-lyxo-4-hexulose.</text>
</comment>
<name>A0ABS2UCL7_9LEPT</name>
<evidence type="ECO:0000256" key="8">
    <source>
        <dbReference type="SAM" id="MobiDB-lite"/>
    </source>
</evidence>
<evidence type="ECO:0000313" key="9">
    <source>
        <dbReference type="EMBL" id="MBM9577298.1"/>
    </source>
</evidence>
<evidence type="ECO:0000256" key="7">
    <source>
        <dbReference type="ARBA" id="ARBA00033311"/>
    </source>
</evidence>
<feature type="compositionally biased region" description="Basic and acidic residues" evidence="8">
    <location>
        <begin position="131"/>
        <end position="140"/>
    </location>
</feature>
<dbReference type="SUPFAM" id="SSF51182">
    <property type="entry name" value="RmlC-like cupins"/>
    <property type="match status" value="1"/>
</dbReference>
<evidence type="ECO:0000256" key="1">
    <source>
        <dbReference type="ARBA" id="ARBA00001298"/>
    </source>
</evidence>
<dbReference type="EMBL" id="JAFFPU010000033">
    <property type="protein sequence ID" value="MBM9577298.1"/>
    <property type="molecule type" value="Genomic_DNA"/>
</dbReference>
<evidence type="ECO:0000256" key="4">
    <source>
        <dbReference type="ARBA" id="ARBA00019595"/>
    </source>
</evidence>
<dbReference type="RefSeq" id="WP_205279433.1">
    <property type="nucleotide sequence ID" value="NZ_JAFFPU010000033.1"/>
</dbReference>
<organism evidence="9 10">
    <name type="scientific">Leptospira ainlahdjerensis</name>
    <dbReference type="NCBI Taxonomy" id="2810033"/>
    <lineage>
        <taxon>Bacteria</taxon>
        <taxon>Pseudomonadati</taxon>
        <taxon>Spirochaetota</taxon>
        <taxon>Spirochaetia</taxon>
        <taxon>Leptospirales</taxon>
        <taxon>Leptospiraceae</taxon>
        <taxon>Leptospira</taxon>
    </lineage>
</organism>
<dbReference type="Gene3D" id="2.60.120.10">
    <property type="entry name" value="Jelly Rolls"/>
    <property type="match status" value="1"/>
</dbReference>